<feature type="repeat" description="Hemopexin" evidence="1">
    <location>
        <begin position="1"/>
        <end position="53"/>
    </location>
</feature>
<dbReference type="AlphaFoldDB" id="A0AAW0PRF5"/>
<gene>
    <name evidence="2" type="ORF">WMY93_008087</name>
</gene>
<dbReference type="Proteomes" id="UP001460270">
    <property type="component" value="Unassembled WGS sequence"/>
</dbReference>
<name>A0AAW0PRF5_9GOBI</name>
<dbReference type="SUPFAM" id="SSF50923">
    <property type="entry name" value="Hemopexin-like domain"/>
    <property type="match status" value="1"/>
</dbReference>
<keyword evidence="3" id="KW-1185">Reference proteome</keyword>
<organism evidence="2 3">
    <name type="scientific">Mugilogobius chulae</name>
    <name type="common">yellowstripe goby</name>
    <dbReference type="NCBI Taxonomy" id="88201"/>
    <lineage>
        <taxon>Eukaryota</taxon>
        <taxon>Metazoa</taxon>
        <taxon>Chordata</taxon>
        <taxon>Craniata</taxon>
        <taxon>Vertebrata</taxon>
        <taxon>Euteleostomi</taxon>
        <taxon>Actinopterygii</taxon>
        <taxon>Neopterygii</taxon>
        <taxon>Teleostei</taxon>
        <taxon>Neoteleostei</taxon>
        <taxon>Acanthomorphata</taxon>
        <taxon>Gobiaria</taxon>
        <taxon>Gobiiformes</taxon>
        <taxon>Gobioidei</taxon>
        <taxon>Gobiidae</taxon>
        <taxon>Gobionellinae</taxon>
        <taxon>Mugilogobius</taxon>
    </lineage>
</organism>
<proteinExistence type="predicted"/>
<evidence type="ECO:0000313" key="3">
    <source>
        <dbReference type="Proteomes" id="UP001460270"/>
    </source>
</evidence>
<dbReference type="InterPro" id="IPR036375">
    <property type="entry name" value="Hemopexin-like_dom_sf"/>
</dbReference>
<sequence>MCTNAATTSYDHTNSERLLFKKDKYTRVDLKRKRVDSVLPPYPRSIAKYWLGCETEQIPDNSRAEK</sequence>
<dbReference type="EMBL" id="JBBPFD010000005">
    <property type="protein sequence ID" value="KAK7925777.1"/>
    <property type="molecule type" value="Genomic_DNA"/>
</dbReference>
<dbReference type="InterPro" id="IPR018487">
    <property type="entry name" value="Hemopexin-like_repeat"/>
</dbReference>
<protein>
    <submittedName>
        <fullName evidence="2">Uncharacterized protein</fullName>
    </submittedName>
</protein>
<dbReference type="PROSITE" id="PS51642">
    <property type="entry name" value="HEMOPEXIN_2"/>
    <property type="match status" value="1"/>
</dbReference>
<dbReference type="SMART" id="SM00120">
    <property type="entry name" value="HX"/>
    <property type="match status" value="1"/>
</dbReference>
<reference evidence="3" key="1">
    <citation type="submission" date="2024-04" db="EMBL/GenBank/DDBJ databases">
        <title>Salinicola lusitanus LLJ914,a marine bacterium isolated from the Okinawa Trough.</title>
        <authorList>
            <person name="Li J."/>
        </authorList>
    </citation>
    <scope>NUCLEOTIDE SEQUENCE [LARGE SCALE GENOMIC DNA]</scope>
</reference>
<comment type="caution">
    <text evidence="2">The sequence shown here is derived from an EMBL/GenBank/DDBJ whole genome shotgun (WGS) entry which is preliminary data.</text>
</comment>
<dbReference type="Gene3D" id="2.110.10.10">
    <property type="entry name" value="Hemopexin-like domain"/>
    <property type="match status" value="1"/>
</dbReference>
<accession>A0AAW0PRF5</accession>
<evidence type="ECO:0000313" key="2">
    <source>
        <dbReference type="EMBL" id="KAK7925777.1"/>
    </source>
</evidence>
<evidence type="ECO:0000256" key="1">
    <source>
        <dbReference type="PROSITE-ProRule" id="PRU01011"/>
    </source>
</evidence>